<dbReference type="Gene3D" id="2.40.50.140">
    <property type="entry name" value="Nucleic acid-binding proteins"/>
    <property type="match status" value="1"/>
</dbReference>
<evidence type="ECO:0000313" key="4">
    <source>
        <dbReference type="Proteomes" id="UP001500635"/>
    </source>
</evidence>
<feature type="domain" description="CSD" evidence="2">
    <location>
        <begin position="64"/>
        <end position="127"/>
    </location>
</feature>
<dbReference type="PANTHER" id="PTHR11544">
    <property type="entry name" value="COLD SHOCK DOMAIN CONTAINING PROTEINS"/>
    <property type="match status" value="1"/>
</dbReference>
<dbReference type="EMBL" id="BAABFR010000153">
    <property type="protein sequence ID" value="GAA4406265.1"/>
    <property type="molecule type" value="Genomic_DNA"/>
</dbReference>
<dbReference type="SUPFAM" id="SSF50249">
    <property type="entry name" value="Nucleic acid-binding proteins"/>
    <property type="match status" value="1"/>
</dbReference>
<keyword evidence="4" id="KW-1185">Reference proteome</keyword>
<sequence>MAATPTTNRTIPTATAMFPTFATPPRIVEWRPVTCGALLVVRSFGSSVATIGRGDDVMEQVTRVPTGKVKWYDAEKGFGFLSQEDGEDVYVRANALPGGVEALKPGQRVEFDMAAGRRGPQALRLTVVEPAPSVSRGVDGARGAAAARSRKPATRRPTDELHGMIEDMIQLLDGGVQQELRKGRYPDRKNAEQIAKVLREIARELDS</sequence>
<dbReference type="SMART" id="SM00357">
    <property type="entry name" value="CSP"/>
    <property type="match status" value="1"/>
</dbReference>
<name>A0ABP8KGJ0_9ACTN</name>
<dbReference type="PROSITE" id="PS51857">
    <property type="entry name" value="CSD_2"/>
    <property type="match status" value="1"/>
</dbReference>
<dbReference type="InterPro" id="IPR002059">
    <property type="entry name" value="CSP_DNA-bd"/>
</dbReference>
<dbReference type="PRINTS" id="PR00050">
    <property type="entry name" value="COLDSHOCK"/>
</dbReference>
<feature type="compositionally biased region" description="Low complexity" evidence="1">
    <location>
        <begin position="136"/>
        <end position="147"/>
    </location>
</feature>
<gene>
    <name evidence="3" type="ORF">GCM10023147_49780</name>
</gene>
<protein>
    <recommendedName>
        <fullName evidence="2">CSD domain-containing protein</fullName>
    </recommendedName>
</protein>
<comment type="caution">
    <text evidence="3">The sequence shown here is derived from an EMBL/GenBank/DDBJ whole genome shotgun (WGS) entry which is preliminary data.</text>
</comment>
<accession>A0ABP8KGJ0</accession>
<evidence type="ECO:0000259" key="2">
    <source>
        <dbReference type="PROSITE" id="PS51857"/>
    </source>
</evidence>
<dbReference type="InterPro" id="IPR050181">
    <property type="entry name" value="Cold_shock_domain"/>
</dbReference>
<dbReference type="InterPro" id="IPR011129">
    <property type="entry name" value="CSD"/>
</dbReference>
<evidence type="ECO:0000256" key="1">
    <source>
        <dbReference type="SAM" id="MobiDB-lite"/>
    </source>
</evidence>
<dbReference type="Pfam" id="PF00313">
    <property type="entry name" value="CSD"/>
    <property type="match status" value="1"/>
</dbReference>
<organism evidence="3 4">
    <name type="scientific">Tsukamurella soli</name>
    <dbReference type="NCBI Taxonomy" id="644556"/>
    <lineage>
        <taxon>Bacteria</taxon>
        <taxon>Bacillati</taxon>
        <taxon>Actinomycetota</taxon>
        <taxon>Actinomycetes</taxon>
        <taxon>Mycobacteriales</taxon>
        <taxon>Tsukamurellaceae</taxon>
        <taxon>Tsukamurella</taxon>
    </lineage>
</organism>
<dbReference type="CDD" id="cd04458">
    <property type="entry name" value="CSP_CDS"/>
    <property type="match status" value="1"/>
</dbReference>
<feature type="region of interest" description="Disordered" evidence="1">
    <location>
        <begin position="134"/>
        <end position="157"/>
    </location>
</feature>
<dbReference type="InterPro" id="IPR012340">
    <property type="entry name" value="NA-bd_OB-fold"/>
</dbReference>
<proteinExistence type="predicted"/>
<evidence type="ECO:0000313" key="3">
    <source>
        <dbReference type="EMBL" id="GAA4406265.1"/>
    </source>
</evidence>
<reference evidence="4" key="1">
    <citation type="journal article" date="2019" name="Int. J. Syst. Evol. Microbiol.">
        <title>The Global Catalogue of Microorganisms (GCM) 10K type strain sequencing project: providing services to taxonomists for standard genome sequencing and annotation.</title>
        <authorList>
            <consortium name="The Broad Institute Genomics Platform"/>
            <consortium name="The Broad Institute Genome Sequencing Center for Infectious Disease"/>
            <person name="Wu L."/>
            <person name="Ma J."/>
        </authorList>
    </citation>
    <scope>NUCLEOTIDE SEQUENCE [LARGE SCALE GENOMIC DNA]</scope>
    <source>
        <strain evidence="4">JCM 17688</strain>
    </source>
</reference>
<dbReference type="Proteomes" id="UP001500635">
    <property type="component" value="Unassembled WGS sequence"/>
</dbReference>